<evidence type="ECO:0000313" key="1">
    <source>
        <dbReference type="EMBL" id="RWY51075.1"/>
    </source>
</evidence>
<comment type="caution">
    <text evidence="1">The sequence shown here is derived from an EMBL/GenBank/DDBJ whole genome shotgun (WGS) entry which is preliminary data.</text>
</comment>
<organism evidence="1 2">
    <name type="scientific">Mucilaginibacter gilvus</name>
    <dbReference type="NCBI Taxonomy" id="2305909"/>
    <lineage>
        <taxon>Bacteria</taxon>
        <taxon>Pseudomonadati</taxon>
        <taxon>Bacteroidota</taxon>
        <taxon>Sphingobacteriia</taxon>
        <taxon>Sphingobacteriales</taxon>
        <taxon>Sphingobacteriaceae</taxon>
        <taxon>Mucilaginibacter</taxon>
    </lineage>
</organism>
<keyword evidence="2" id="KW-1185">Reference proteome</keyword>
<evidence type="ECO:0000313" key="2">
    <source>
        <dbReference type="Proteomes" id="UP000286701"/>
    </source>
</evidence>
<dbReference type="OrthoDB" id="797361at2"/>
<gene>
    <name evidence="1" type="ORF">EPL05_13480</name>
</gene>
<proteinExistence type="predicted"/>
<dbReference type="EMBL" id="SBIW01000006">
    <property type="protein sequence ID" value="RWY51075.1"/>
    <property type="molecule type" value="Genomic_DNA"/>
</dbReference>
<accession>A0A444MMY0</accession>
<sequence>MKGYINIPESFKCKGCKLCGSAPIISLAEHGLYQLKCPNNDSHYQTNPGEIDIDDWNIHNTQLYDHDYDLKMISEG</sequence>
<protein>
    <submittedName>
        <fullName evidence="1">Uncharacterized protein</fullName>
    </submittedName>
</protein>
<dbReference type="RefSeq" id="WP_128534494.1">
    <property type="nucleotide sequence ID" value="NZ_SBIW01000006.1"/>
</dbReference>
<dbReference type="AlphaFoldDB" id="A0A444MMY0"/>
<name>A0A444MMY0_9SPHI</name>
<reference evidence="1 2" key="1">
    <citation type="submission" date="2019-01" db="EMBL/GenBank/DDBJ databases">
        <title>Mucilaginibacter antarcticum sp. nov., isolated from antarctic soil.</title>
        <authorList>
            <person name="Yan Y.-Q."/>
            <person name="Du Z.-J."/>
        </authorList>
    </citation>
    <scope>NUCLEOTIDE SEQUENCE [LARGE SCALE GENOMIC DNA]</scope>
    <source>
        <strain evidence="1 2">F01003</strain>
    </source>
</reference>
<dbReference type="Proteomes" id="UP000286701">
    <property type="component" value="Unassembled WGS sequence"/>
</dbReference>